<feature type="domain" description="Thiolase C-terminal" evidence="2">
    <location>
        <begin position="258"/>
        <end position="390"/>
    </location>
</feature>
<evidence type="ECO:0000259" key="2">
    <source>
        <dbReference type="Pfam" id="PF22691"/>
    </source>
</evidence>
<dbReference type="EMBL" id="BAABCN010000004">
    <property type="protein sequence ID" value="GAA3877666.1"/>
    <property type="molecule type" value="Genomic_DNA"/>
</dbReference>
<evidence type="ECO:0000313" key="3">
    <source>
        <dbReference type="EMBL" id="GAA3877666.1"/>
    </source>
</evidence>
<dbReference type="InterPro" id="IPR016039">
    <property type="entry name" value="Thiolase-like"/>
</dbReference>
<feature type="domain" description="Thiolase N-terminal" evidence="1">
    <location>
        <begin position="18"/>
        <end position="223"/>
    </location>
</feature>
<dbReference type="SUPFAM" id="SSF53901">
    <property type="entry name" value="Thiolase-like"/>
    <property type="match status" value="2"/>
</dbReference>
<organism evidence="3 4">
    <name type="scientific">Leifsonia kafniensis</name>
    <dbReference type="NCBI Taxonomy" id="475957"/>
    <lineage>
        <taxon>Bacteria</taxon>
        <taxon>Bacillati</taxon>
        <taxon>Actinomycetota</taxon>
        <taxon>Actinomycetes</taxon>
        <taxon>Micrococcales</taxon>
        <taxon>Microbacteriaceae</taxon>
        <taxon>Leifsonia</taxon>
    </lineage>
</organism>
<dbReference type="Proteomes" id="UP001501803">
    <property type="component" value="Unassembled WGS sequence"/>
</dbReference>
<dbReference type="PANTHER" id="PTHR42870:SF1">
    <property type="entry name" value="NON-SPECIFIC LIPID-TRANSFER PROTEIN-LIKE 2"/>
    <property type="match status" value="1"/>
</dbReference>
<dbReference type="CDD" id="cd00829">
    <property type="entry name" value="SCP-x_thiolase"/>
    <property type="match status" value="1"/>
</dbReference>
<evidence type="ECO:0000313" key="4">
    <source>
        <dbReference type="Proteomes" id="UP001501803"/>
    </source>
</evidence>
<keyword evidence="4" id="KW-1185">Reference proteome</keyword>
<sequence>MTHAAARAIISGIGESRLGKVPELTALGIIVDAALKAIDDAGLTVQDIDGLILHPAFHVSPRYHIIVAETLGIYVKTMADTTMMGGASYGVAIERAKQAVESGLCKNVLIVGGEKLATGHLSGSAMMASVGAHNLDYEYPFAATIPAYYGLLAQRYLHDYDADESDLAQVAVATRKHAALNPNATMRELITVDDVLNSPIISSPLHRLDCSLVSDGGAAYVISAAGTSKDPSREIEILGIGQAQSYYHMGQLAEGHGDHDLVRTVVDVAGQRAFAQAGLTPAEINMANIYDSFTITVIVQLEDLGFCERGTAGKFIAEGNVDLGGRLPMNTHGGLLSNAHPGACGGMLGFTEAVRQLRGEAGARQVTTHENALVSSASAVASNFSVSILGASIQ</sequence>
<proteinExistence type="predicted"/>
<accession>A0ABP7KIG4</accession>
<protein>
    <submittedName>
        <fullName evidence="3">Thiolase family protein</fullName>
    </submittedName>
</protein>
<dbReference type="InterPro" id="IPR020616">
    <property type="entry name" value="Thiolase_N"/>
</dbReference>
<dbReference type="RefSeq" id="WP_345065738.1">
    <property type="nucleotide sequence ID" value="NZ_BAABCN010000004.1"/>
</dbReference>
<evidence type="ECO:0000259" key="1">
    <source>
        <dbReference type="Pfam" id="PF00108"/>
    </source>
</evidence>
<dbReference type="InterPro" id="IPR002155">
    <property type="entry name" value="Thiolase"/>
</dbReference>
<gene>
    <name evidence="3" type="ORF">GCM10022381_20200</name>
</gene>
<dbReference type="PIRSF" id="PIRSF000429">
    <property type="entry name" value="Ac-CoA_Ac_transf"/>
    <property type="match status" value="1"/>
</dbReference>
<dbReference type="InterPro" id="IPR055140">
    <property type="entry name" value="Thiolase_C_2"/>
</dbReference>
<dbReference type="PANTHER" id="PTHR42870">
    <property type="entry name" value="ACETYL-COA C-ACETYLTRANSFERASE"/>
    <property type="match status" value="1"/>
</dbReference>
<name>A0ABP7KIG4_9MICO</name>
<dbReference type="Pfam" id="PF00108">
    <property type="entry name" value="Thiolase_N"/>
    <property type="match status" value="1"/>
</dbReference>
<dbReference type="Gene3D" id="3.40.47.10">
    <property type="match status" value="1"/>
</dbReference>
<dbReference type="Pfam" id="PF22691">
    <property type="entry name" value="Thiolase_C_1"/>
    <property type="match status" value="1"/>
</dbReference>
<reference evidence="4" key="1">
    <citation type="journal article" date="2019" name="Int. J. Syst. Evol. Microbiol.">
        <title>The Global Catalogue of Microorganisms (GCM) 10K type strain sequencing project: providing services to taxonomists for standard genome sequencing and annotation.</title>
        <authorList>
            <consortium name="The Broad Institute Genomics Platform"/>
            <consortium name="The Broad Institute Genome Sequencing Center for Infectious Disease"/>
            <person name="Wu L."/>
            <person name="Ma J."/>
        </authorList>
    </citation>
    <scope>NUCLEOTIDE SEQUENCE [LARGE SCALE GENOMIC DNA]</scope>
    <source>
        <strain evidence="4">JCM 17021</strain>
    </source>
</reference>
<comment type="caution">
    <text evidence="3">The sequence shown here is derived from an EMBL/GenBank/DDBJ whole genome shotgun (WGS) entry which is preliminary data.</text>
</comment>